<feature type="transmembrane region" description="Helical" evidence="8">
    <location>
        <begin position="67"/>
        <end position="89"/>
    </location>
</feature>
<dbReference type="PANTHER" id="PTHR30413">
    <property type="entry name" value="INNER MEMBRANE TRANSPORT PERMEASE"/>
    <property type="match status" value="1"/>
</dbReference>
<keyword evidence="3" id="KW-0813">Transport</keyword>
<dbReference type="EMBL" id="ABVL01000007">
    <property type="protein sequence ID" value="EDY19601.1"/>
    <property type="molecule type" value="Genomic_DNA"/>
</dbReference>
<dbReference type="GO" id="GO:0015920">
    <property type="term" value="P:lipopolysaccharide transport"/>
    <property type="evidence" value="ECO:0007669"/>
    <property type="project" value="TreeGrafter"/>
</dbReference>
<feature type="transmembrane region" description="Helical" evidence="8">
    <location>
        <begin position="174"/>
        <end position="192"/>
    </location>
</feature>
<name>B4D1I9_9BACT</name>
<evidence type="ECO:0000256" key="6">
    <source>
        <dbReference type="ARBA" id="ARBA00022989"/>
    </source>
</evidence>
<reference evidence="10 11" key="1">
    <citation type="journal article" date="2011" name="J. Bacteriol.">
        <title>Genome sequence of Chthoniobacter flavus Ellin428, an aerobic heterotrophic soil bacterium.</title>
        <authorList>
            <person name="Kant R."/>
            <person name="van Passel M.W."/>
            <person name="Palva A."/>
            <person name="Lucas S."/>
            <person name="Lapidus A."/>
            <person name="Glavina Del Rio T."/>
            <person name="Dalin E."/>
            <person name="Tice H."/>
            <person name="Bruce D."/>
            <person name="Goodwin L."/>
            <person name="Pitluck S."/>
            <person name="Larimer F.W."/>
            <person name="Land M.L."/>
            <person name="Hauser L."/>
            <person name="Sangwan P."/>
            <person name="de Vos W.M."/>
            <person name="Janssen P.H."/>
            <person name="Smidt H."/>
        </authorList>
    </citation>
    <scope>NUCLEOTIDE SEQUENCE [LARGE SCALE GENOMIC DNA]</scope>
    <source>
        <strain evidence="10 11">Ellin428</strain>
    </source>
</reference>
<dbReference type="Pfam" id="PF01061">
    <property type="entry name" value="ABC2_membrane"/>
    <property type="match status" value="1"/>
</dbReference>
<dbReference type="InterPro" id="IPR013525">
    <property type="entry name" value="ABC2_TM"/>
</dbReference>
<keyword evidence="5 8" id="KW-0812">Transmembrane</keyword>
<dbReference type="Proteomes" id="UP000005824">
    <property type="component" value="Unassembled WGS sequence"/>
</dbReference>
<evidence type="ECO:0000313" key="10">
    <source>
        <dbReference type="EMBL" id="EDY19601.1"/>
    </source>
</evidence>
<dbReference type="RefSeq" id="WP_006980102.1">
    <property type="nucleotide sequence ID" value="NZ_ABVL01000007.1"/>
</dbReference>
<evidence type="ECO:0000313" key="11">
    <source>
        <dbReference type="Proteomes" id="UP000005824"/>
    </source>
</evidence>
<feature type="transmembrane region" description="Helical" evidence="8">
    <location>
        <begin position="213"/>
        <end position="237"/>
    </location>
</feature>
<feature type="transmembrane region" description="Helical" evidence="8">
    <location>
        <begin position="141"/>
        <end position="168"/>
    </location>
</feature>
<feature type="transmembrane region" description="Helical" evidence="8">
    <location>
        <begin position="101"/>
        <end position="120"/>
    </location>
</feature>
<dbReference type="STRING" id="497964.CfE428DRAFT_2777"/>
<organism evidence="10 11">
    <name type="scientific">Chthoniobacter flavus Ellin428</name>
    <dbReference type="NCBI Taxonomy" id="497964"/>
    <lineage>
        <taxon>Bacteria</taxon>
        <taxon>Pseudomonadati</taxon>
        <taxon>Verrucomicrobiota</taxon>
        <taxon>Spartobacteria</taxon>
        <taxon>Chthoniobacterales</taxon>
        <taxon>Chthoniobacteraceae</taxon>
        <taxon>Chthoniobacter</taxon>
    </lineage>
</organism>
<comment type="similarity">
    <text evidence="2">Belongs to the ABC-2 integral membrane protein family.</text>
</comment>
<gene>
    <name evidence="10" type="ORF">CfE428DRAFT_2777</name>
</gene>
<feature type="domain" description="ABC-2 type transporter transmembrane" evidence="9">
    <location>
        <begin position="51"/>
        <end position="258"/>
    </location>
</feature>
<comment type="subcellular location">
    <subcellularLocation>
        <location evidence="1">Cell inner membrane</location>
        <topology evidence="1">Multi-pass membrane protein</topology>
    </subcellularLocation>
</comment>
<dbReference type="PANTHER" id="PTHR30413:SF8">
    <property type="entry name" value="TRANSPORT PERMEASE PROTEIN"/>
    <property type="match status" value="1"/>
</dbReference>
<evidence type="ECO:0000256" key="2">
    <source>
        <dbReference type="ARBA" id="ARBA00007783"/>
    </source>
</evidence>
<evidence type="ECO:0000256" key="5">
    <source>
        <dbReference type="ARBA" id="ARBA00022692"/>
    </source>
</evidence>
<evidence type="ECO:0000256" key="1">
    <source>
        <dbReference type="ARBA" id="ARBA00004429"/>
    </source>
</evidence>
<dbReference type="InParanoid" id="B4D1I9"/>
<evidence type="ECO:0000256" key="7">
    <source>
        <dbReference type="ARBA" id="ARBA00023136"/>
    </source>
</evidence>
<evidence type="ECO:0000256" key="3">
    <source>
        <dbReference type="ARBA" id="ARBA00022448"/>
    </source>
</evidence>
<evidence type="ECO:0000256" key="8">
    <source>
        <dbReference type="SAM" id="Phobius"/>
    </source>
</evidence>
<dbReference type="GO" id="GO:0005886">
    <property type="term" value="C:plasma membrane"/>
    <property type="evidence" value="ECO:0007669"/>
    <property type="project" value="UniProtKB-SubCell"/>
</dbReference>
<dbReference type="FunCoup" id="B4D1I9">
    <property type="interactions" value="254"/>
</dbReference>
<dbReference type="GO" id="GO:0140359">
    <property type="term" value="F:ABC-type transporter activity"/>
    <property type="evidence" value="ECO:0007669"/>
    <property type="project" value="InterPro"/>
</dbReference>
<sequence length="298" mass="32268">MSAPVAPPEVEPLAVAEPAPVSAKPPMVCIRPPRAWEALDLSGLWRFRDLLLALAVRDIKLRYRQTVLGVLWVILQPLLGAGIFAFVFGRVARLDSGGQPYVLFAYAGLLAWNLFNGVVLKASGSLVANAPLVSKVFFPRLLLPFSGVISALLDFGIALVVGEILLLISGQPPTVSLLMAPLWLFFSPAAGHRRRLALRGAGGRLSRRESTSCPVALQFLLYASPVGYTIAIIPAGLPRLLYKLNPLAPFIEGFRVSLLGHGLIGVRSSTYACFMAVVIFLAGLIVFRRMERQFADVI</sequence>
<keyword evidence="11" id="KW-1185">Reference proteome</keyword>
<evidence type="ECO:0000256" key="4">
    <source>
        <dbReference type="ARBA" id="ARBA00022475"/>
    </source>
</evidence>
<evidence type="ECO:0000259" key="9">
    <source>
        <dbReference type="Pfam" id="PF01061"/>
    </source>
</evidence>
<keyword evidence="7 8" id="KW-0472">Membrane</keyword>
<proteinExistence type="inferred from homology"/>
<keyword evidence="6 8" id="KW-1133">Transmembrane helix</keyword>
<feature type="transmembrane region" description="Helical" evidence="8">
    <location>
        <begin position="268"/>
        <end position="287"/>
    </location>
</feature>
<accession>B4D1I9</accession>
<dbReference type="AlphaFoldDB" id="B4D1I9"/>
<keyword evidence="4" id="KW-1003">Cell membrane</keyword>
<comment type="caution">
    <text evidence="10">The sequence shown here is derived from an EMBL/GenBank/DDBJ whole genome shotgun (WGS) entry which is preliminary data.</text>
</comment>
<dbReference type="eggNOG" id="COG1682">
    <property type="taxonomic scope" value="Bacteria"/>
</dbReference>
<protein>
    <submittedName>
        <fullName evidence="10">ABC-2 type transporter</fullName>
    </submittedName>
</protein>